<feature type="compositionally biased region" description="Acidic residues" evidence="1">
    <location>
        <begin position="57"/>
        <end position="66"/>
    </location>
</feature>
<evidence type="ECO:0000313" key="3">
    <source>
        <dbReference type="Proteomes" id="UP000188318"/>
    </source>
</evidence>
<keyword evidence="3" id="KW-1185">Reference proteome</keyword>
<dbReference type="AlphaFoldDB" id="A0A1R3RD15"/>
<accession>A0A1R3RD15</accession>
<feature type="compositionally biased region" description="Basic residues" evidence="1">
    <location>
        <begin position="212"/>
        <end position="223"/>
    </location>
</feature>
<feature type="non-terminal residue" evidence="2">
    <location>
        <position position="242"/>
    </location>
</feature>
<protein>
    <submittedName>
        <fullName evidence="2">Uncharacterized protein</fullName>
    </submittedName>
</protein>
<evidence type="ECO:0000256" key="1">
    <source>
        <dbReference type="SAM" id="MobiDB-lite"/>
    </source>
</evidence>
<reference evidence="3" key="1">
    <citation type="journal article" date="2017" name="Genome Biol.">
        <title>Comparative genomics reveals high biological diversity and specific adaptations in the industrially and medically important fungal genus Aspergillus.</title>
        <authorList>
            <person name="de Vries R.P."/>
            <person name="Riley R."/>
            <person name="Wiebenga A."/>
            <person name="Aguilar-Osorio G."/>
            <person name="Amillis S."/>
            <person name="Uchima C.A."/>
            <person name="Anderluh G."/>
            <person name="Asadollahi M."/>
            <person name="Askin M."/>
            <person name="Barry K."/>
            <person name="Battaglia E."/>
            <person name="Bayram O."/>
            <person name="Benocci T."/>
            <person name="Braus-Stromeyer S.A."/>
            <person name="Caldana C."/>
            <person name="Canovas D."/>
            <person name="Cerqueira G.C."/>
            <person name="Chen F."/>
            <person name="Chen W."/>
            <person name="Choi C."/>
            <person name="Clum A."/>
            <person name="Dos Santos R.A."/>
            <person name="Damasio A.R."/>
            <person name="Diallinas G."/>
            <person name="Emri T."/>
            <person name="Fekete E."/>
            <person name="Flipphi M."/>
            <person name="Freyberg S."/>
            <person name="Gallo A."/>
            <person name="Gournas C."/>
            <person name="Habgood R."/>
            <person name="Hainaut M."/>
            <person name="Harispe M.L."/>
            <person name="Henrissat B."/>
            <person name="Hilden K.S."/>
            <person name="Hope R."/>
            <person name="Hossain A."/>
            <person name="Karabika E."/>
            <person name="Karaffa L."/>
            <person name="Karanyi Z."/>
            <person name="Krasevec N."/>
            <person name="Kuo A."/>
            <person name="Kusch H."/>
            <person name="LaButti K."/>
            <person name="Lagendijk E.L."/>
            <person name="Lapidus A."/>
            <person name="Levasseur A."/>
            <person name="Lindquist E."/>
            <person name="Lipzen A."/>
            <person name="Logrieco A.F."/>
            <person name="MacCabe A."/>
            <person name="Maekelae M.R."/>
            <person name="Malavazi I."/>
            <person name="Melin P."/>
            <person name="Meyer V."/>
            <person name="Mielnichuk N."/>
            <person name="Miskei M."/>
            <person name="Molnar A.P."/>
            <person name="Mule G."/>
            <person name="Ngan C.Y."/>
            <person name="Orejas M."/>
            <person name="Orosz E."/>
            <person name="Ouedraogo J.P."/>
            <person name="Overkamp K.M."/>
            <person name="Park H.-S."/>
            <person name="Perrone G."/>
            <person name="Piumi F."/>
            <person name="Punt P.J."/>
            <person name="Ram A.F."/>
            <person name="Ramon A."/>
            <person name="Rauscher S."/>
            <person name="Record E."/>
            <person name="Riano-Pachon D.M."/>
            <person name="Robert V."/>
            <person name="Roehrig J."/>
            <person name="Ruller R."/>
            <person name="Salamov A."/>
            <person name="Salih N.S."/>
            <person name="Samson R.A."/>
            <person name="Sandor E."/>
            <person name="Sanguinetti M."/>
            <person name="Schuetze T."/>
            <person name="Sepcic K."/>
            <person name="Shelest E."/>
            <person name="Sherlock G."/>
            <person name="Sophianopoulou V."/>
            <person name="Squina F.M."/>
            <person name="Sun H."/>
            <person name="Susca A."/>
            <person name="Todd R.B."/>
            <person name="Tsang A."/>
            <person name="Unkles S.E."/>
            <person name="van de Wiele N."/>
            <person name="van Rossen-Uffink D."/>
            <person name="Oliveira J.V."/>
            <person name="Vesth T.C."/>
            <person name="Visser J."/>
            <person name="Yu J.-H."/>
            <person name="Zhou M."/>
            <person name="Andersen M.R."/>
            <person name="Archer D.B."/>
            <person name="Baker S.E."/>
            <person name="Benoit I."/>
            <person name="Brakhage A.A."/>
            <person name="Braus G.H."/>
            <person name="Fischer R."/>
            <person name="Frisvad J.C."/>
            <person name="Goldman G.H."/>
            <person name="Houbraken J."/>
            <person name="Oakley B."/>
            <person name="Pocsi I."/>
            <person name="Scazzocchio C."/>
            <person name="Seiboth B."/>
            <person name="vanKuyk P.A."/>
            <person name="Wortman J."/>
            <person name="Dyer P.S."/>
            <person name="Grigoriev I.V."/>
        </authorList>
    </citation>
    <scope>NUCLEOTIDE SEQUENCE [LARGE SCALE GENOMIC DNA]</scope>
    <source>
        <strain evidence="3">ITEM 5010</strain>
    </source>
</reference>
<dbReference type="EMBL" id="KV907507">
    <property type="protein sequence ID" value="OOF92378.1"/>
    <property type="molecule type" value="Genomic_DNA"/>
</dbReference>
<feature type="compositionally biased region" description="Polar residues" evidence="1">
    <location>
        <begin position="174"/>
        <end position="211"/>
    </location>
</feature>
<dbReference type="VEuPathDB" id="FungiDB:ASPCADRAFT_210247"/>
<feature type="region of interest" description="Disordered" evidence="1">
    <location>
        <begin position="1"/>
        <end position="242"/>
    </location>
</feature>
<feature type="compositionally biased region" description="Basic residues" evidence="1">
    <location>
        <begin position="1"/>
        <end position="15"/>
    </location>
</feature>
<name>A0A1R3RD15_ASPC5</name>
<gene>
    <name evidence="2" type="ORF">ASPCADRAFT_210247</name>
</gene>
<sequence length="242" mass="25576">MSKKKAKKDRKKRKSVSFAAEEPTLQSIEPNDAVVDASETPEQGDVIKPGDSFLTEPEQDTTDDGVAELQQTEPASMEPVEEMPALSEESQAIVTPAPGPRDDTQQSIESTAEDQVDKSEDQLAPQEAHLPSTDVDPTQEAPGSDSNTDASVTLKEAGESSELEPDAGVAGTVETLQTESSPKADIAQSSITETDPQSTTGNAEQEPGSSNSKKKKKKKKKKSTNGEAIEDADAATPDPGIN</sequence>
<evidence type="ECO:0000313" key="2">
    <source>
        <dbReference type="EMBL" id="OOF92378.1"/>
    </source>
</evidence>
<dbReference type="STRING" id="602072.A0A1R3RD15"/>
<organism evidence="2 3">
    <name type="scientific">Aspergillus carbonarius (strain ITEM 5010)</name>
    <dbReference type="NCBI Taxonomy" id="602072"/>
    <lineage>
        <taxon>Eukaryota</taxon>
        <taxon>Fungi</taxon>
        <taxon>Dikarya</taxon>
        <taxon>Ascomycota</taxon>
        <taxon>Pezizomycotina</taxon>
        <taxon>Eurotiomycetes</taxon>
        <taxon>Eurotiomycetidae</taxon>
        <taxon>Eurotiales</taxon>
        <taxon>Aspergillaceae</taxon>
        <taxon>Aspergillus</taxon>
        <taxon>Aspergillus subgen. Circumdati</taxon>
    </lineage>
</organism>
<dbReference type="Proteomes" id="UP000188318">
    <property type="component" value="Unassembled WGS sequence"/>
</dbReference>
<proteinExistence type="predicted"/>